<dbReference type="InterPro" id="IPR052544">
    <property type="entry name" value="Bacteriocin_Proc_Enz"/>
</dbReference>
<dbReference type="InterPro" id="IPR020051">
    <property type="entry name" value="SagB-type_dehydrogenase"/>
</dbReference>
<reference evidence="4" key="1">
    <citation type="submission" date="2017-04" db="EMBL/GenBank/DDBJ databases">
        <authorList>
            <person name="Varghese N."/>
            <person name="Submissions S."/>
        </authorList>
    </citation>
    <scope>NUCLEOTIDE SEQUENCE [LARGE SCALE GENOMIC DNA]</scope>
    <source>
        <strain evidence="4">USBA 82</strain>
    </source>
</reference>
<dbReference type="InterPro" id="IPR029479">
    <property type="entry name" value="Nitroreductase"/>
</dbReference>
<dbReference type="CDD" id="cd02142">
    <property type="entry name" value="McbC_SagB-like_oxidoreductase"/>
    <property type="match status" value="1"/>
</dbReference>
<evidence type="ECO:0000256" key="1">
    <source>
        <dbReference type="SAM" id="Phobius"/>
    </source>
</evidence>
<dbReference type="EMBL" id="FXBB01000009">
    <property type="protein sequence ID" value="SMG23308.1"/>
    <property type="molecule type" value="Genomic_DNA"/>
</dbReference>
<dbReference type="PANTHER" id="PTHR43745:SF2">
    <property type="entry name" value="NITROREDUCTASE MJ1384-RELATED"/>
    <property type="match status" value="1"/>
</dbReference>
<dbReference type="Gene3D" id="3.40.109.10">
    <property type="entry name" value="NADH Oxidase"/>
    <property type="match status" value="1"/>
</dbReference>
<feature type="transmembrane region" description="Helical" evidence="1">
    <location>
        <begin position="6"/>
        <end position="27"/>
    </location>
</feature>
<dbReference type="AlphaFoldDB" id="A0A1X7J7C4"/>
<gene>
    <name evidence="3" type="ORF">SAMN06275492_10918</name>
</gene>
<sequence>MRSFFFYFGVISLVVIVVGGSFCFWKFSPFIFAKSRSQSLSHSDRSAISLPEPALSGGISVEEALASRRSVRSFQDTPISMEDLSQVLWSAQGVTDREKGHRAAPSAMALYPLTVYVVAEKVDGLSQGLYRYEPGHRLVPVFDGPAKDRTMTAIRQPWIMSAPAILLISGRYDDLRGTFGDAAEFCVHAEVGHVSQNVYLQAQSIGLGTLASGGIDGDKLKDAFGLPSEESFLYAMPLGRPQEGR</sequence>
<dbReference type="SUPFAM" id="SSF55469">
    <property type="entry name" value="FMN-dependent nitroreductase-like"/>
    <property type="match status" value="1"/>
</dbReference>
<dbReference type="GO" id="GO:0016491">
    <property type="term" value="F:oxidoreductase activity"/>
    <property type="evidence" value="ECO:0007669"/>
    <property type="project" value="InterPro"/>
</dbReference>
<evidence type="ECO:0000313" key="4">
    <source>
        <dbReference type="Proteomes" id="UP000193355"/>
    </source>
</evidence>
<dbReference type="Pfam" id="PF00881">
    <property type="entry name" value="Nitroreductase"/>
    <property type="match status" value="1"/>
</dbReference>
<keyword evidence="1" id="KW-1133">Transmembrane helix</keyword>
<dbReference type="NCBIfam" id="TIGR03605">
    <property type="entry name" value="antibiot_sagB"/>
    <property type="match status" value="1"/>
</dbReference>
<dbReference type="RefSeq" id="WP_159448235.1">
    <property type="nucleotide sequence ID" value="NZ_FXBB01000009.1"/>
</dbReference>
<keyword evidence="1" id="KW-0472">Membrane</keyword>
<keyword evidence="1" id="KW-0812">Transmembrane</keyword>
<proteinExistence type="predicted"/>
<dbReference type="STRING" id="561720.SAMN06275492_10918"/>
<protein>
    <submittedName>
        <fullName evidence="3">SagB-type dehydrogenase domain-containing protein</fullName>
    </submittedName>
</protein>
<name>A0A1X7J7C4_9BACT</name>
<accession>A0A1X7J7C4</accession>
<dbReference type="Proteomes" id="UP000193355">
    <property type="component" value="Unassembled WGS sequence"/>
</dbReference>
<keyword evidence="4" id="KW-1185">Reference proteome</keyword>
<evidence type="ECO:0000259" key="2">
    <source>
        <dbReference type="Pfam" id="PF00881"/>
    </source>
</evidence>
<feature type="domain" description="Nitroreductase" evidence="2">
    <location>
        <begin position="66"/>
        <end position="240"/>
    </location>
</feature>
<evidence type="ECO:0000313" key="3">
    <source>
        <dbReference type="EMBL" id="SMG23308.1"/>
    </source>
</evidence>
<organism evidence="3 4">
    <name type="scientific">Dethiosulfovibrio salsuginis</name>
    <dbReference type="NCBI Taxonomy" id="561720"/>
    <lineage>
        <taxon>Bacteria</taxon>
        <taxon>Thermotogati</taxon>
        <taxon>Synergistota</taxon>
        <taxon>Synergistia</taxon>
        <taxon>Synergistales</taxon>
        <taxon>Dethiosulfovibrionaceae</taxon>
        <taxon>Dethiosulfovibrio</taxon>
    </lineage>
</organism>
<dbReference type="OrthoDB" id="9801593at2"/>
<dbReference type="PANTHER" id="PTHR43745">
    <property type="entry name" value="NITROREDUCTASE MJ1384-RELATED"/>
    <property type="match status" value="1"/>
</dbReference>
<dbReference type="InterPro" id="IPR000415">
    <property type="entry name" value="Nitroreductase-like"/>
</dbReference>